<evidence type="ECO:0000313" key="2">
    <source>
        <dbReference type="Proteomes" id="UP000010999"/>
    </source>
</evidence>
<gene>
    <name evidence="1" type="ORF">phiTE_122</name>
</gene>
<dbReference type="KEGG" id="vg:14515317"/>
<protein>
    <submittedName>
        <fullName evidence="1">Uncharacterized protein</fullName>
    </submittedName>
</protein>
<accession>K9L4A8</accession>
<organism evidence="1 2">
    <name type="scientific">Pectobacterium phage phiTE</name>
    <dbReference type="NCBI Taxonomy" id="1116482"/>
    <lineage>
        <taxon>Viruses</taxon>
        <taxon>Duplodnaviria</taxon>
        <taxon>Heunggongvirae</taxon>
        <taxon>Uroviricota</taxon>
        <taxon>Caudoviricetes</taxon>
        <taxon>Vequintavirinae</taxon>
        <taxon>Certrevirus</taxon>
        <taxon>Certrevirus phiTE</taxon>
    </lineage>
</organism>
<name>K9L4A8_9CAUD</name>
<dbReference type="EMBL" id="JQ015307">
    <property type="protein sequence ID" value="AEZ66288.1"/>
    <property type="molecule type" value="Genomic_DNA"/>
</dbReference>
<reference evidence="1 2" key="2">
    <citation type="journal article" date="2012" name="PLoS Genet.">
        <title>Viral evasion of a bacterial suicide system by RNA-based molecular mimicry enables infectious altruism.</title>
        <authorList>
            <person name="Blower T.R."/>
            <person name="Evans T.J."/>
            <person name="Przybilski R."/>
            <person name="Fineran P.C."/>
            <person name="Salmond G.P."/>
        </authorList>
    </citation>
    <scope>NUCLEOTIDE SEQUENCE [LARGE SCALE GENOMIC DNA]</scope>
</reference>
<dbReference type="RefSeq" id="YP_007392584.1">
    <property type="nucleotide sequence ID" value="NC_020201.1"/>
</dbReference>
<evidence type="ECO:0000313" key="1">
    <source>
        <dbReference type="EMBL" id="AEZ66288.1"/>
    </source>
</evidence>
<reference evidence="2" key="1">
    <citation type="submission" date="2011-11" db="EMBL/GenBank/DDBJ databases">
        <title>Escape from toxin-antitoxin mediated abortive infection can occur by recombination within a generalized transducing phage of Pectobacterium atrosepticum.</title>
        <authorList>
            <person name="Blower T.R."/>
            <person name="Evans T.J."/>
            <person name="Przybilski R."/>
            <person name="Fineran P.C."/>
            <person name="Salmond G.P.C."/>
        </authorList>
    </citation>
    <scope>NUCLEOTIDE SEQUENCE [LARGE SCALE GENOMIC DNA]</scope>
</reference>
<sequence length="106" mass="11598">MPKSKVVFSTEQHEQSKVDHFMAFTRAQHKAHHAAMLNTLQHFDPHTGVVTMGANGTMAGPKGMKGGPGVAGALYVIEPVEGHPLIMNSTPESLQKEYEEWENSQS</sequence>
<dbReference type="GeneID" id="14515317"/>
<dbReference type="Proteomes" id="UP000010999">
    <property type="component" value="Segment"/>
</dbReference>
<keyword evidence="2" id="KW-1185">Reference proteome</keyword>
<proteinExistence type="predicted"/>